<feature type="region of interest" description="Disordered" evidence="1">
    <location>
        <begin position="281"/>
        <end position="331"/>
    </location>
</feature>
<feature type="non-terminal residue" evidence="2">
    <location>
        <position position="331"/>
    </location>
</feature>
<evidence type="ECO:0000256" key="1">
    <source>
        <dbReference type="SAM" id="MobiDB-lite"/>
    </source>
</evidence>
<proteinExistence type="predicted"/>
<accession>A0A6J4TI70</accession>
<dbReference type="EMBL" id="CADCWE010000021">
    <property type="protein sequence ID" value="CAA9524148.1"/>
    <property type="molecule type" value="Genomic_DNA"/>
</dbReference>
<sequence length="331" mass="36401">DGPLRSTRAARALDGGNPDRSHRRRRRAVVGGRLEVYRPARRRPGQRRGRLGPARRLRRLLRRGRHRPVRRSAADDAQRRWSGHLPPPIDGRGRYHPRVRLEGRAGGRPLSRVAAGGSSPEPGRRRGGGHRRSGGAGGRIGGAGRRAVAGRDRPRGRPGGRLRGAGGVRRQHPAHPLGGSRRRQGRLRPDHRPGDPAQAERRRRRVPLRPASRPDRDHGSPGDLAAAGRDPHRRRARRVVSGRERRCTRPGVRGRGGRTDRGGRCLHRRSRFPPDRHRLGAARRGRSTLRVRRRRPGDDQTGRAGRAADEGGVGCVFGDDAPSARPGGAGL</sequence>
<organism evidence="2">
    <name type="scientific">uncultured Thermomicrobiales bacterium</name>
    <dbReference type="NCBI Taxonomy" id="1645740"/>
    <lineage>
        <taxon>Bacteria</taxon>
        <taxon>Pseudomonadati</taxon>
        <taxon>Thermomicrobiota</taxon>
        <taxon>Thermomicrobia</taxon>
        <taxon>Thermomicrobiales</taxon>
        <taxon>environmental samples</taxon>
    </lineage>
</organism>
<feature type="region of interest" description="Disordered" evidence="1">
    <location>
        <begin position="1"/>
        <end position="264"/>
    </location>
</feature>
<dbReference type="AlphaFoldDB" id="A0A6J4TI70"/>
<feature type="compositionally biased region" description="Basic residues" evidence="1">
    <location>
        <begin position="231"/>
        <end position="240"/>
    </location>
</feature>
<feature type="compositionally biased region" description="Basic and acidic residues" evidence="1">
    <location>
        <begin position="296"/>
        <end position="309"/>
    </location>
</feature>
<gene>
    <name evidence="2" type="ORF">AVDCRST_MAG73-358</name>
</gene>
<feature type="compositionally biased region" description="Basic residues" evidence="1">
    <location>
        <begin position="281"/>
        <end position="295"/>
    </location>
</feature>
<protein>
    <submittedName>
        <fullName evidence="2">Uncharacterized protein</fullName>
    </submittedName>
</protein>
<reference evidence="2" key="1">
    <citation type="submission" date="2020-02" db="EMBL/GenBank/DDBJ databases">
        <authorList>
            <person name="Meier V. D."/>
        </authorList>
    </citation>
    <scope>NUCLEOTIDE SEQUENCE</scope>
    <source>
        <strain evidence="2">AVDCRST_MAG73</strain>
    </source>
</reference>
<feature type="compositionally biased region" description="Basic residues" evidence="1">
    <location>
        <begin position="39"/>
        <end position="70"/>
    </location>
</feature>
<evidence type="ECO:0000313" key="2">
    <source>
        <dbReference type="EMBL" id="CAA9524148.1"/>
    </source>
</evidence>
<feature type="compositionally biased region" description="Basic and acidic residues" evidence="1">
    <location>
        <begin position="187"/>
        <end position="200"/>
    </location>
</feature>
<name>A0A6J4TI70_9BACT</name>
<feature type="compositionally biased region" description="Gly residues" evidence="1">
    <location>
        <begin position="134"/>
        <end position="144"/>
    </location>
</feature>
<feature type="non-terminal residue" evidence="2">
    <location>
        <position position="1"/>
    </location>
</feature>